<dbReference type="Pfam" id="PF00072">
    <property type="entry name" value="Response_reg"/>
    <property type="match status" value="1"/>
</dbReference>
<dbReference type="Pfam" id="PF04397">
    <property type="entry name" value="LytTR"/>
    <property type="match status" value="1"/>
</dbReference>
<accession>A0A2D0NAW8</accession>
<dbReference type="InterPro" id="IPR046947">
    <property type="entry name" value="LytR-like"/>
</dbReference>
<evidence type="ECO:0000313" key="5">
    <source>
        <dbReference type="Proteomes" id="UP000223913"/>
    </source>
</evidence>
<dbReference type="PANTHER" id="PTHR37299">
    <property type="entry name" value="TRANSCRIPTIONAL REGULATOR-RELATED"/>
    <property type="match status" value="1"/>
</dbReference>
<evidence type="ECO:0000259" key="2">
    <source>
        <dbReference type="PROSITE" id="PS50110"/>
    </source>
</evidence>
<dbReference type="Gene3D" id="3.40.50.2300">
    <property type="match status" value="1"/>
</dbReference>
<dbReference type="SMART" id="SM00850">
    <property type="entry name" value="LytTR"/>
    <property type="match status" value="1"/>
</dbReference>
<gene>
    <name evidence="4" type="ORF">CRP01_16170</name>
</gene>
<dbReference type="Gene3D" id="2.40.50.1020">
    <property type="entry name" value="LytTr DNA-binding domain"/>
    <property type="match status" value="1"/>
</dbReference>
<name>A0A2D0NAW8_FLAN2</name>
<dbReference type="SMART" id="SM00448">
    <property type="entry name" value="REC"/>
    <property type="match status" value="1"/>
</dbReference>
<evidence type="ECO:0000313" key="4">
    <source>
        <dbReference type="EMBL" id="PHN05528.1"/>
    </source>
</evidence>
<keyword evidence="5" id="KW-1185">Reference proteome</keyword>
<dbReference type="SUPFAM" id="SSF52172">
    <property type="entry name" value="CheY-like"/>
    <property type="match status" value="1"/>
</dbReference>
<protein>
    <submittedName>
        <fullName evidence="4">DNA-binding response regulator</fullName>
    </submittedName>
</protein>
<dbReference type="Proteomes" id="UP000223913">
    <property type="component" value="Unassembled WGS sequence"/>
</dbReference>
<reference evidence="4 5" key="1">
    <citation type="submission" date="2017-10" db="EMBL/GenBank/DDBJ databases">
        <title>The draft genome sequence of Lewinella nigricans NBRC 102662.</title>
        <authorList>
            <person name="Wang K."/>
        </authorList>
    </citation>
    <scope>NUCLEOTIDE SEQUENCE [LARGE SCALE GENOMIC DNA]</scope>
    <source>
        <strain evidence="4 5">NBRC 102662</strain>
    </source>
</reference>
<evidence type="ECO:0000259" key="3">
    <source>
        <dbReference type="PROSITE" id="PS50930"/>
    </source>
</evidence>
<keyword evidence="1" id="KW-0597">Phosphoprotein</keyword>
<organism evidence="4 5">
    <name type="scientific">Flavilitoribacter nigricans (strain ATCC 23147 / DSM 23189 / NBRC 102662 / NCIMB 1420 / SS-2)</name>
    <name type="common">Lewinella nigricans</name>
    <dbReference type="NCBI Taxonomy" id="1122177"/>
    <lineage>
        <taxon>Bacteria</taxon>
        <taxon>Pseudomonadati</taxon>
        <taxon>Bacteroidota</taxon>
        <taxon>Saprospiria</taxon>
        <taxon>Saprospirales</taxon>
        <taxon>Lewinellaceae</taxon>
        <taxon>Flavilitoribacter</taxon>
    </lineage>
</organism>
<dbReference type="InterPro" id="IPR001789">
    <property type="entry name" value="Sig_transdc_resp-reg_receiver"/>
</dbReference>
<dbReference type="OrthoDB" id="1646880at2"/>
<dbReference type="GO" id="GO:0000156">
    <property type="term" value="F:phosphorelay response regulator activity"/>
    <property type="evidence" value="ECO:0007669"/>
    <property type="project" value="InterPro"/>
</dbReference>
<dbReference type="RefSeq" id="WP_099151104.1">
    <property type="nucleotide sequence ID" value="NZ_PDUD01000021.1"/>
</dbReference>
<proteinExistence type="predicted"/>
<feature type="domain" description="Response regulatory" evidence="2">
    <location>
        <begin position="3"/>
        <end position="116"/>
    </location>
</feature>
<dbReference type="GO" id="GO:0003677">
    <property type="term" value="F:DNA binding"/>
    <property type="evidence" value="ECO:0007669"/>
    <property type="project" value="UniProtKB-KW"/>
</dbReference>
<dbReference type="InterPro" id="IPR007492">
    <property type="entry name" value="LytTR_DNA-bd_dom"/>
</dbReference>
<dbReference type="AlphaFoldDB" id="A0A2D0NAW8"/>
<dbReference type="EMBL" id="PDUD01000021">
    <property type="protein sequence ID" value="PHN05528.1"/>
    <property type="molecule type" value="Genomic_DNA"/>
</dbReference>
<feature type="domain" description="HTH LytTR-type" evidence="3">
    <location>
        <begin position="142"/>
        <end position="245"/>
    </location>
</feature>
<feature type="modified residue" description="4-aspartylphosphate" evidence="1">
    <location>
        <position position="55"/>
    </location>
</feature>
<keyword evidence="4" id="KW-0238">DNA-binding</keyword>
<sequence>MIRVVIVDDEQATRNLLKQLFKDYFPDVQLIGEADDVASGVELLKKETPDLLLLDIQMPDGSGFDLLNQFRNPGFQLIFVTAFDKFALKAFDYNAIDYLLKPLDPKSLRKAIDKIHRNSDRALEPRLKGMMDMLETRQTQRIALSSAEGYAFYSLEEIVRLESSGGYTTFFVADGQRTTVAKTIKDYEELLPEDMFFRVHQSHIVALQYVRKFLKAENGQALMSDGCKIPVARRKKDKFIELLTKYTL</sequence>
<dbReference type="InterPro" id="IPR011006">
    <property type="entry name" value="CheY-like_superfamily"/>
</dbReference>
<dbReference type="PANTHER" id="PTHR37299:SF1">
    <property type="entry name" value="STAGE 0 SPORULATION PROTEIN A HOMOLOG"/>
    <property type="match status" value="1"/>
</dbReference>
<comment type="caution">
    <text evidence="4">The sequence shown here is derived from an EMBL/GenBank/DDBJ whole genome shotgun (WGS) entry which is preliminary data.</text>
</comment>
<dbReference type="PROSITE" id="PS50930">
    <property type="entry name" value="HTH_LYTTR"/>
    <property type="match status" value="1"/>
</dbReference>
<dbReference type="PROSITE" id="PS50110">
    <property type="entry name" value="RESPONSE_REGULATORY"/>
    <property type="match status" value="1"/>
</dbReference>
<evidence type="ECO:0000256" key="1">
    <source>
        <dbReference type="PROSITE-ProRule" id="PRU00169"/>
    </source>
</evidence>